<evidence type="ECO:0000313" key="2">
    <source>
        <dbReference type="Proteomes" id="UP000037122"/>
    </source>
</evidence>
<protein>
    <submittedName>
        <fullName evidence="1">Uncharacterized protein</fullName>
    </submittedName>
</protein>
<gene>
    <name evidence="1" type="ORF">QG37_03048</name>
</gene>
<accession>A0A0L0P1G8</accession>
<dbReference type="EMBL" id="LGST01000020">
    <property type="protein sequence ID" value="KNE00099.1"/>
    <property type="molecule type" value="Genomic_DNA"/>
</dbReference>
<proteinExistence type="predicted"/>
<reference evidence="2" key="1">
    <citation type="journal article" date="2015" name="BMC Genomics">
        <title>Draft genome of a commonly misdiagnosed multidrug resistant pathogen Candida auris.</title>
        <authorList>
            <person name="Chatterjee S."/>
            <person name="Alampalli S.V."/>
            <person name="Nageshan R.K."/>
            <person name="Chettiar S.T."/>
            <person name="Joshi S."/>
            <person name="Tatu U.S."/>
        </authorList>
    </citation>
    <scope>NUCLEOTIDE SEQUENCE [LARGE SCALE GENOMIC DNA]</scope>
    <source>
        <strain evidence="2">6684</strain>
    </source>
</reference>
<comment type="caution">
    <text evidence="1">The sequence shown here is derived from an EMBL/GenBank/DDBJ whole genome shotgun (WGS) entry which is preliminary data.</text>
</comment>
<dbReference type="VEuPathDB" id="FungiDB:QG37_03048"/>
<name>A0A0L0P1G8_CANAR</name>
<organism evidence="1 2">
    <name type="scientific">Candidozyma auris</name>
    <name type="common">Yeast</name>
    <name type="synonym">Candida auris</name>
    <dbReference type="NCBI Taxonomy" id="498019"/>
    <lineage>
        <taxon>Eukaryota</taxon>
        <taxon>Fungi</taxon>
        <taxon>Dikarya</taxon>
        <taxon>Ascomycota</taxon>
        <taxon>Saccharomycotina</taxon>
        <taxon>Pichiomycetes</taxon>
        <taxon>Metschnikowiaceae</taxon>
        <taxon>Candidozyma</taxon>
    </lineage>
</organism>
<dbReference type="AlphaFoldDB" id="A0A0L0P1G8"/>
<dbReference type="Proteomes" id="UP000037122">
    <property type="component" value="Unassembled WGS sequence"/>
</dbReference>
<sequence length="85" mass="9609">MLIYTPDRLQKFETTFLGDLTACNAKSTGDVAVLDTVWDHLLIKCRRLFLAHVFMAVNNQGPGQVLIIRYIIGMPCMKHRFGNLG</sequence>
<evidence type="ECO:0000313" key="1">
    <source>
        <dbReference type="EMBL" id="KNE00099.1"/>
    </source>
</evidence>